<accession>A0A8H3FI65</accession>
<proteinExistence type="predicted"/>
<keyword evidence="1" id="KW-0812">Transmembrane</keyword>
<keyword evidence="3" id="KW-1185">Reference proteome</keyword>
<comment type="caution">
    <text evidence="2">The sequence shown here is derived from an EMBL/GenBank/DDBJ whole genome shotgun (WGS) entry which is preliminary data.</text>
</comment>
<name>A0A8H3FI65_9LECA</name>
<organism evidence="2 3">
    <name type="scientific">Alectoria fallacina</name>
    <dbReference type="NCBI Taxonomy" id="1903189"/>
    <lineage>
        <taxon>Eukaryota</taxon>
        <taxon>Fungi</taxon>
        <taxon>Dikarya</taxon>
        <taxon>Ascomycota</taxon>
        <taxon>Pezizomycotina</taxon>
        <taxon>Lecanoromycetes</taxon>
        <taxon>OSLEUM clade</taxon>
        <taxon>Lecanoromycetidae</taxon>
        <taxon>Lecanorales</taxon>
        <taxon>Lecanorineae</taxon>
        <taxon>Parmeliaceae</taxon>
        <taxon>Alectoria</taxon>
    </lineage>
</organism>
<dbReference type="OrthoDB" id="440424at2759"/>
<gene>
    <name evidence="2" type="ORF">ALECFALPRED_003440</name>
</gene>
<dbReference type="EMBL" id="CAJPDR010000214">
    <property type="protein sequence ID" value="CAF9926426.1"/>
    <property type="molecule type" value="Genomic_DNA"/>
</dbReference>
<evidence type="ECO:0000313" key="3">
    <source>
        <dbReference type="Proteomes" id="UP000664203"/>
    </source>
</evidence>
<keyword evidence="1" id="KW-1133">Transmembrane helix</keyword>
<reference evidence="2" key="1">
    <citation type="submission" date="2021-03" db="EMBL/GenBank/DDBJ databases">
        <authorList>
            <person name="Tagirdzhanova G."/>
        </authorList>
    </citation>
    <scope>NUCLEOTIDE SEQUENCE</scope>
</reference>
<dbReference type="Proteomes" id="UP000664203">
    <property type="component" value="Unassembled WGS sequence"/>
</dbReference>
<protein>
    <submittedName>
        <fullName evidence="2">Uncharacterized protein</fullName>
    </submittedName>
</protein>
<evidence type="ECO:0000313" key="2">
    <source>
        <dbReference type="EMBL" id="CAF9926426.1"/>
    </source>
</evidence>
<evidence type="ECO:0000256" key="1">
    <source>
        <dbReference type="SAM" id="Phobius"/>
    </source>
</evidence>
<dbReference type="AlphaFoldDB" id="A0A8H3FI65"/>
<sequence length="221" mass="24275">MESFLKAIFPCLPIRTVERGIQLPAESTNYQYMSEKAALHPSPHNDKKSRLRSDEAASSIVSAMWDADKIGPSLDATIQSLVHEAGGWSEYLGKKILAALEAVIEAGKPMNAAMQETYEKAWEEAKKIEGLAADHPVVTAIFLTVVALGVLVVVAPYVVEWLGFWSGFGELGPVEVYVQGPGTERVIVFILPEAGHDVEACLREPNTLNRLDLRRWDCLGE</sequence>
<feature type="transmembrane region" description="Helical" evidence="1">
    <location>
        <begin position="137"/>
        <end position="159"/>
    </location>
</feature>
<keyword evidence="1" id="KW-0472">Membrane</keyword>